<evidence type="ECO:0000313" key="2">
    <source>
        <dbReference type="Proteomes" id="UP001209317"/>
    </source>
</evidence>
<dbReference type="EMBL" id="JAOTPL010000018">
    <property type="protein sequence ID" value="MCU7695073.1"/>
    <property type="molecule type" value="Genomic_DNA"/>
</dbReference>
<sequence>MIQIKRVYEQAENNDGYRVLVDRLWPRGMKKSEVSADEWLKDIAPSASLRQWFNHDPAKWKEFKKRYKAELKNNEATKRLKQIIKEQPVVTLVYAAKDTIHNQAAVLQHLYTFED</sequence>
<accession>A0AAE3IN63</accession>
<protein>
    <submittedName>
        <fullName evidence="1">DUF488 domain-containing protein</fullName>
    </submittedName>
</protein>
<dbReference type="RefSeq" id="WP_263038560.1">
    <property type="nucleotide sequence ID" value="NZ_JAOTPL010000018.1"/>
</dbReference>
<dbReference type="Proteomes" id="UP001209317">
    <property type="component" value="Unassembled WGS sequence"/>
</dbReference>
<gene>
    <name evidence="1" type="ORF">OD355_11140</name>
</gene>
<comment type="caution">
    <text evidence="1">The sequence shown here is derived from an EMBL/GenBank/DDBJ whole genome shotgun (WGS) entry which is preliminary data.</text>
</comment>
<evidence type="ECO:0000313" key="1">
    <source>
        <dbReference type="EMBL" id="MCU7695073.1"/>
    </source>
</evidence>
<keyword evidence="2" id="KW-1185">Reference proteome</keyword>
<organism evidence="1 2">
    <name type="scientific">Haoranjiania flava</name>
    <dbReference type="NCBI Taxonomy" id="1856322"/>
    <lineage>
        <taxon>Bacteria</taxon>
        <taxon>Pseudomonadati</taxon>
        <taxon>Bacteroidota</taxon>
        <taxon>Chitinophagia</taxon>
        <taxon>Chitinophagales</taxon>
        <taxon>Chitinophagaceae</taxon>
        <taxon>Haoranjiania</taxon>
    </lineage>
</organism>
<name>A0AAE3IN63_9BACT</name>
<dbReference type="Pfam" id="PF22752">
    <property type="entry name" value="DUF488-N3i"/>
    <property type="match status" value="1"/>
</dbReference>
<reference evidence="1" key="1">
    <citation type="submission" date="2022-10" db="EMBL/GenBank/DDBJ databases">
        <authorList>
            <person name="Kim H.S."/>
            <person name="Kim J.-S."/>
            <person name="Suh M.K."/>
            <person name="Eom M.K."/>
            <person name="Lee J.-S."/>
        </authorList>
    </citation>
    <scope>NUCLEOTIDE SEQUENCE</scope>
    <source>
        <strain evidence="1">LIP-5</strain>
    </source>
</reference>
<proteinExistence type="predicted"/>
<dbReference type="AlphaFoldDB" id="A0AAE3IN63"/>
<dbReference type="InterPro" id="IPR052552">
    <property type="entry name" value="YeaO-like"/>
</dbReference>
<dbReference type="PANTHER" id="PTHR36849">
    <property type="entry name" value="CYTOPLASMIC PROTEIN-RELATED"/>
    <property type="match status" value="1"/>
</dbReference>
<dbReference type="PANTHER" id="PTHR36849:SF1">
    <property type="entry name" value="CYTOPLASMIC PROTEIN"/>
    <property type="match status" value="1"/>
</dbReference>